<evidence type="ECO:0000313" key="3">
    <source>
        <dbReference type="Proteomes" id="UP000198287"/>
    </source>
</evidence>
<proteinExistence type="predicted"/>
<feature type="region of interest" description="Disordered" evidence="1">
    <location>
        <begin position="35"/>
        <end position="62"/>
    </location>
</feature>
<dbReference type="EMBL" id="LNIX01000003">
    <property type="protein sequence ID" value="OXA57911.1"/>
    <property type="molecule type" value="Genomic_DNA"/>
</dbReference>
<protein>
    <submittedName>
        <fullName evidence="2">Uncharacterized protein</fullName>
    </submittedName>
</protein>
<keyword evidence="3" id="KW-1185">Reference proteome</keyword>
<dbReference type="AlphaFoldDB" id="A0A226EMC8"/>
<reference evidence="2 3" key="1">
    <citation type="submission" date="2015-12" db="EMBL/GenBank/DDBJ databases">
        <title>The genome of Folsomia candida.</title>
        <authorList>
            <person name="Faddeeva A."/>
            <person name="Derks M.F."/>
            <person name="Anvar Y."/>
            <person name="Smit S."/>
            <person name="Van Straalen N."/>
            <person name="Roelofs D."/>
        </authorList>
    </citation>
    <scope>NUCLEOTIDE SEQUENCE [LARGE SCALE GENOMIC DNA]</scope>
    <source>
        <strain evidence="2 3">VU population</strain>
        <tissue evidence="2">Whole body</tissue>
    </source>
</reference>
<comment type="caution">
    <text evidence="2">The sequence shown here is derived from an EMBL/GenBank/DDBJ whole genome shotgun (WGS) entry which is preliminary data.</text>
</comment>
<name>A0A226EMC8_FOLCA</name>
<evidence type="ECO:0000256" key="1">
    <source>
        <dbReference type="SAM" id="MobiDB-lite"/>
    </source>
</evidence>
<dbReference type="Proteomes" id="UP000198287">
    <property type="component" value="Unassembled WGS sequence"/>
</dbReference>
<gene>
    <name evidence="2" type="ORF">Fcan01_07075</name>
</gene>
<evidence type="ECO:0000313" key="2">
    <source>
        <dbReference type="EMBL" id="OXA57911.1"/>
    </source>
</evidence>
<sequence length="178" mass="19874">MVLLCSTLLRFTLHIKGMSKSLGLSFFGNSVQSRLSTGRPAEPDAADEEGTTHQQPHPPDVDAHTTFRMCPHYLSSRILNKLPNRSGRLFEGKAIEFDKLTPSGALMRGACVRATFAITIARENHLLPGTLKKKESFTLDCDTQTDITNLKTNRDIRVTEIGEDLISFWTSIKQRKSN</sequence>
<accession>A0A226EMC8</accession>
<organism evidence="2 3">
    <name type="scientific">Folsomia candida</name>
    <name type="common">Springtail</name>
    <dbReference type="NCBI Taxonomy" id="158441"/>
    <lineage>
        <taxon>Eukaryota</taxon>
        <taxon>Metazoa</taxon>
        <taxon>Ecdysozoa</taxon>
        <taxon>Arthropoda</taxon>
        <taxon>Hexapoda</taxon>
        <taxon>Collembola</taxon>
        <taxon>Entomobryomorpha</taxon>
        <taxon>Isotomoidea</taxon>
        <taxon>Isotomidae</taxon>
        <taxon>Proisotominae</taxon>
        <taxon>Folsomia</taxon>
    </lineage>
</organism>